<protein>
    <submittedName>
        <fullName evidence="1">Thiol-disulfide oxidoreductase</fullName>
    </submittedName>
</protein>
<reference evidence="1 2" key="1">
    <citation type="submission" date="2018-05" db="EMBL/GenBank/DDBJ databases">
        <title>Complete genome sequence of Arcticibacterium luteifluviistationis SM1504T, a cytophagaceae bacterium isolated from Arctic surface seawater.</title>
        <authorList>
            <person name="Li Y."/>
            <person name="Qin Q.-L."/>
        </authorList>
    </citation>
    <scope>NUCLEOTIDE SEQUENCE [LARGE SCALE GENOMIC DNA]</scope>
    <source>
        <strain evidence="1 2">SM1504</strain>
    </source>
</reference>
<name>A0A2Z4GFL5_9BACT</name>
<proteinExistence type="predicted"/>
<dbReference type="Proteomes" id="UP000249873">
    <property type="component" value="Chromosome"/>
</dbReference>
<accession>A0A2Z4GFL5</accession>
<dbReference type="InterPro" id="IPR007263">
    <property type="entry name" value="DCC1-like"/>
</dbReference>
<dbReference type="InterPro" id="IPR052927">
    <property type="entry name" value="DCC_oxidoreductase"/>
</dbReference>
<dbReference type="EMBL" id="CP029480">
    <property type="protein sequence ID" value="AWW00180.1"/>
    <property type="molecule type" value="Genomic_DNA"/>
</dbReference>
<dbReference type="PANTHER" id="PTHR33639:SF2">
    <property type="entry name" value="DUF393 DOMAIN-CONTAINING PROTEIN"/>
    <property type="match status" value="1"/>
</dbReference>
<keyword evidence="2" id="KW-1185">Reference proteome</keyword>
<dbReference type="AlphaFoldDB" id="A0A2Z4GFL5"/>
<organism evidence="1 2">
    <name type="scientific">Arcticibacterium luteifluviistationis</name>
    <dbReference type="NCBI Taxonomy" id="1784714"/>
    <lineage>
        <taxon>Bacteria</taxon>
        <taxon>Pseudomonadati</taxon>
        <taxon>Bacteroidota</taxon>
        <taxon>Cytophagia</taxon>
        <taxon>Cytophagales</taxon>
        <taxon>Leadbetterellaceae</taxon>
        <taxon>Arcticibacterium</taxon>
    </lineage>
</organism>
<sequence length="126" mass="14700">MNVILFDGVCNLCNGFVNFIIDHDKGNEFKFASLQSDFGKKLIGDKFSDMSTVVYYDGNKFYEKSEAVLEIAKKLPIIRWVAFFSIIPKFIRDALYMLISRNRYFIFGKEDACRVPTPELKERFLE</sequence>
<evidence type="ECO:0000313" key="1">
    <source>
        <dbReference type="EMBL" id="AWW00180.1"/>
    </source>
</evidence>
<dbReference type="PANTHER" id="PTHR33639">
    <property type="entry name" value="THIOL-DISULFIDE OXIDOREDUCTASE DCC"/>
    <property type="match status" value="1"/>
</dbReference>
<dbReference type="Pfam" id="PF04134">
    <property type="entry name" value="DCC1-like"/>
    <property type="match status" value="1"/>
</dbReference>
<dbReference type="GO" id="GO:0015035">
    <property type="term" value="F:protein-disulfide reductase activity"/>
    <property type="evidence" value="ECO:0007669"/>
    <property type="project" value="InterPro"/>
</dbReference>
<evidence type="ECO:0000313" key="2">
    <source>
        <dbReference type="Proteomes" id="UP000249873"/>
    </source>
</evidence>
<dbReference type="KEGG" id="als:DJ013_19195"/>
<dbReference type="OrthoDB" id="9785438at2"/>
<gene>
    <name evidence="1" type="ORF">DJ013_19195</name>
</gene>
<dbReference type="RefSeq" id="WP_111373547.1">
    <property type="nucleotide sequence ID" value="NZ_CP029480.1"/>
</dbReference>